<organism evidence="5 6">
    <name type="scientific">Bacillus carboniphilus</name>
    <dbReference type="NCBI Taxonomy" id="86663"/>
    <lineage>
        <taxon>Bacteria</taxon>
        <taxon>Bacillati</taxon>
        <taxon>Bacillota</taxon>
        <taxon>Bacilli</taxon>
        <taxon>Bacillales</taxon>
        <taxon>Bacillaceae</taxon>
        <taxon>Bacillus</taxon>
    </lineage>
</organism>
<dbReference type="InterPro" id="IPR000994">
    <property type="entry name" value="Pept_M24"/>
</dbReference>
<dbReference type="CDD" id="cd01092">
    <property type="entry name" value="APP-like"/>
    <property type="match status" value="1"/>
</dbReference>
<evidence type="ECO:0000259" key="4">
    <source>
        <dbReference type="Pfam" id="PF01321"/>
    </source>
</evidence>
<reference evidence="5 6" key="1">
    <citation type="journal article" date="2019" name="Int. J. Syst. Evol. Microbiol.">
        <title>The Global Catalogue of Microorganisms (GCM) 10K type strain sequencing project: providing services to taxonomists for standard genome sequencing and annotation.</title>
        <authorList>
            <consortium name="The Broad Institute Genomics Platform"/>
            <consortium name="The Broad Institute Genome Sequencing Center for Infectious Disease"/>
            <person name="Wu L."/>
            <person name="Ma J."/>
        </authorList>
    </citation>
    <scope>NUCLEOTIDE SEQUENCE [LARGE SCALE GENOMIC DNA]</scope>
    <source>
        <strain evidence="5 6">JCM 9731</strain>
    </source>
</reference>
<gene>
    <name evidence="5" type="primary">pepQ_1</name>
    <name evidence="5" type="ORF">GCM10008967_06510</name>
</gene>
<dbReference type="Pfam" id="PF00557">
    <property type="entry name" value="Peptidase_M24"/>
    <property type="match status" value="1"/>
</dbReference>
<dbReference type="EMBL" id="BAAADJ010000005">
    <property type="protein sequence ID" value="GAA0318632.1"/>
    <property type="molecule type" value="Genomic_DNA"/>
</dbReference>
<protein>
    <submittedName>
        <fullName evidence="5">Xaa-Pro dipeptidase</fullName>
    </submittedName>
</protein>
<evidence type="ECO:0000256" key="1">
    <source>
        <dbReference type="ARBA" id="ARBA00022723"/>
    </source>
</evidence>
<dbReference type="InterPro" id="IPR036005">
    <property type="entry name" value="Creatinase/aminopeptidase-like"/>
</dbReference>
<evidence type="ECO:0000313" key="6">
    <source>
        <dbReference type="Proteomes" id="UP001500782"/>
    </source>
</evidence>
<accession>A0ABN0VVZ4</accession>
<keyword evidence="2" id="KW-0378">Hydrolase</keyword>
<proteinExistence type="predicted"/>
<feature type="domain" description="Peptidase M24" evidence="3">
    <location>
        <begin position="137"/>
        <end position="339"/>
    </location>
</feature>
<dbReference type="InterPro" id="IPR000587">
    <property type="entry name" value="Creatinase_N"/>
</dbReference>
<dbReference type="PROSITE" id="PS00491">
    <property type="entry name" value="PROLINE_PEPTIDASE"/>
    <property type="match status" value="1"/>
</dbReference>
<dbReference type="PANTHER" id="PTHR46112:SF3">
    <property type="entry name" value="AMINOPEPTIDASE YPDF"/>
    <property type="match status" value="1"/>
</dbReference>
<dbReference type="Pfam" id="PF01321">
    <property type="entry name" value="Creatinase_N"/>
    <property type="match status" value="1"/>
</dbReference>
<name>A0ABN0VVZ4_9BACI</name>
<dbReference type="InterPro" id="IPR050659">
    <property type="entry name" value="Peptidase_M24B"/>
</dbReference>
<dbReference type="InterPro" id="IPR001131">
    <property type="entry name" value="Peptidase_M24B_aminopep-P_CS"/>
</dbReference>
<dbReference type="RefSeq" id="WP_343796324.1">
    <property type="nucleotide sequence ID" value="NZ_BAAADJ010000005.1"/>
</dbReference>
<evidence type="ECO:0000259" key="3">
    <source>
        <dbReference type="Pfam" id="PF00557"/>
    </source>
</evidence>
<feature type="domain" description="Creatinase N-terminal" evidence="4">
    <location>
        <begin position="4"/>
        <end position="129"/>
    </location>
</feature>
<dbReference type="InterPro" id="IPR001714">
    <property type="entry name" value="Pept_M24_MAP"/>
</dbReference>
<dbReference type="PRINTS" id="PR00599">
    <property type="entry name" value="MAPEPTIDASE"/>
</dbReference>
<keyword evidence="1" id="KW-0479">Metal-binding</keyword>
<dbReference type="Gene3D" id="3.40.350.10">
    <property type="entry name" value="Creatinase/prolidase N-terminal domain"/>
    <property type="match status" value="1"/>
</dbReference>
<keyword evidence="6" id="KW-1185">Reference proteome</keyword>
<evidence type="ECO:0000256" key="2">
    <source>
        <dbReference type="ARBA" id="ARBA00022801"/>
    </source>
</evidence>
<dbReference type="PANTHER" id="PTHR46112">
    <property type="entry name" value="AMINOPEPTIDASE"/>
    <property type="match status" value="1"/>
</dbReference>
<dbReference type="Proteomes" id="UP001500782">
    <property type="component" value="Unassembled WGS sequence"/>
</dbReference>
<dbReference type="SUPFAM" id="SSF55920">
    <property type="entry name" value="Creatinase/aminopeptidase"/>
    <property type="match status" value="1"/>
</dbReference>
<dbReference type="InterPro" id="IPR029149">
    <property type="entry name" value="Creatin/AminoP/Spt16_N"/>
</dbReference>
<evidence type="ECO:0000313" key="5">
    <source>
        <dbReference type="EMBL" id="GAA0318632.1"/>
    </source>
</evidence>
<dbReference type="Gene3D" id="3.90.230.10">
    <property type="entry name" value="Creatinase/methionine aminopeptidase superfamily"/>
    <property type="match status" value="1"/>
</dbReference>
<sequence length="361" mass="40255">MQHRVSKLKKKMDENGWEGVILLSVDNRYYFSSFQGSSGAVLIQKDSETLLTDFRYVDQAREQAKGYEVVQHQQNMIEMVCNYFPSNKAITIGLELDSLPAEIYLEIQSRLPNAKLVDASPAIYDIRMIKDESEIASIQKAIDICDQAFDHILGFIRPGVSEKEIGLELEIVMRKLGAQKIKPNHVIASGPRSCLPHGQATERIVEVGDFVKMDYGAIVDGYYSDFTRTVVIGPPSEKQQEIYDIVLKAQEESLKQIGPGKTCSEMDEVGRSIIREAGYGENFGHSLGHSLGLAIHEKPGMRSTDHTVLQEGMVITVEPGIYIPDFGGVRIEDLVVITKDGHKNLTKSTKELQIIPTTIEV</sequence>
<comment type="caution">
    <text evidence="5">The sequence shown here is derived from an EMBL/GenBank/DDBJ whole genome shotgun (WGS) entry which is preliminary data.</text>
</comment>